<dbReference type="GeneTree" id="ENSGT00390000003856"/>
<reference evidence="1" key="2">
    <citation type="submission" date="2025-08" db="UniProtKB">
        <authorList>
            <consortium name="Ensembl"/>
        </authorList>
    </citation>
    <scope>IDENTIFICATION</scope>
</reference>
<dbReference type="PANTHER" id="PTHR47144">
    <property type="entry name" value="ARMADILLO REPEAT-CONTAINING PROTEIN 12"/>
    <property type="match status" value="1"/>
</dbReference>
<dbReference type="Proteomes" id="UP000291022">
    <property type="component" value="Unassembled WGS sequence"/>
</dbReference>
<dbReference type="STRING" id="9643.ENSUAMP00000001015"/>
<dbReference type="PANTHER" id="PTHR47144:SF1">
    <property type="entry name" value="ARMADILLO REPEAT-CONTAINING PROTEIN 12"/>
    <property type="match status" value="1"/>
</dbReference>
<accession>A0A452QAB6</accession>
<evidence type="ECO:0008006" key="3">
    <source>
        <dbReference type="Google" id="ProtNLM"/>
    </source>
</evidence>
<sequence length="106" mass="11151">MGMSIPQYLGQMDIRKGVVGLATGAGFIYLLYKAIRAGIKCQPPLCTASPICIARECTGPGERALPQEAPAPEASSVGGPKGDSFKFLCPSFLFSICLKPTVEMLA</sequence>
<name>A0A452QAB6_URSAM</name>
<dbReference type="InterPro" id="IPR042834">
    <property type="entry name" value="Armc12"/>
</dbReference>
<protein>
    <recommendedName>
        <fullName evidence="3">Armadillo repeat containing 12</fullName>
    </recommendedName>
</protein>
<evidence type="ECO:0000313" key="1">
    <source>
        <dbReference type="Ensembl" id="ENSUAMP00000001015.1"/>
    </source>
</evidence>
<dbReference type="AlphaFoldDB" id="A0A452QAB6"/>
<keyword evidence="2" id="KW-1185">Reference proteome</keyword>
<organism evidence="1 2">
    <name type="scientific">Ursus americanus</name>
    <name type="common">American black bear</name>
    <name type="synonym">Euarctos americanus</name>
    <dbReference type="NCBI Taxonomy" id="9643"/>
    <lineage>
        <taxon>Eukaryota</taxon>
        <taxon>Metazoa</taxon>
        <taxon>Chordata</taxon>
        <taxon>Craniata</taxon>
        <taxon>Vertebrata</taxon>
        <taxon>Euteleostomi</taxon>
        <taxon>Mammalia</taxon>
        <taxon>Eutheria</taxon>
        <taxon>Laurasiatheria</taxon>
        <taxon>Carnivora</taxon>
        <taxon>Caniformia</taxon>
        <taxon>Ursidae</taxon>
        <taxon>Ursus</taxon>
    </lineage>
</organism>
<reference evidence="2" key="1">
    <citation type="submission" date="2016-06" db="EMBL/GenBank/DDBJ databases">
        <title>De novo assembly and RNA-Seq shows season-dependent expression and editing in black bear kidneys.</title>
        <authorList>
            <person name="Korstanje R."/>
            <person name="Srivastava A."/>
            <person name="Sarsani V.K."/>
            <person name="Sheehan S.M."/>
            <person name="Seger R.L."/>
            <person name="Barter M.E."/>
            <person name="Lindqvist C."/>
            <person name="Brody L.C."/>
            <person name="Mullikin J.C."/>
        </authorList>
    </citation>
    <scope>NUCLEOTIDE SEQUENCE [LARGE SCALE GENOMIC DNA]</scope>
</reference>
<dbReference type="Ensembl" id="ENSUAMT00000001175.1">
    <property type="protein sequence ID" value="ENSUAMP00000001015.1"/>
    <property type="gene ID" value="ENSUAMG00000000997.1"/>
</dbReference>
<evidence type="ECO:0000313" key="2">
    <source>
        <dbReference type="Proteomes" id="UP000291022"/>
    </source>
</evidence>
<dbReference type="GO" id="GO:0005634">
    <property type="term" value="C:nucleus"/>
    <property type="evidence" value="ECO:0007669"/>
    <property type="project" value="TreeGrafter"/>
</dbReference>
<proteinExistence type="predicted"/>
<reference evidence="1" key="3">
    <citation type="submission" date="2025-09" db="UniProtKB">
        <authorList>
            <consortium name="Ensembl"/>
        </authorList>
    </citation>
    <scope>IDENTIFICATION</scope>
</reference>